<protein>
    <recommendedName>
        <fullName evidence="9">Membrane fusion protein (MFP) family protein</fullName>
    </recommendedName>
</protein>
<evidence type="ECO:0000256" key="4">
    <source>
        <dbReference type="ARBA" id="ARBA00022475"/>
    </source>
</evidence>
<dbReference type="AlphaFoldDB" id="A0A840C0Z8"/>
<evidence type="ECO:0000259" key="11">
    <source>
        <dbReference type="Pfam" id="PF26002"/>
    </source>
</evidence>
<comment type="caution">
    <text evidence="12">The sequence shown here is derived from an EMBL/GenBank/DDBJ whole genome shotgun (WGS) entry which is preliminary data.</text>
</comment>
<evidence type="ECO:0000256" key="1">
    <source>
        <dbReference type="ARBA" id="ARBA00004377"/>
    </source>
</evidence>
<dbReference type="GO" id="GO:0015031">
    <property type="term" value="P:protein transport"/>
    <property type="evidence" value="ECO:0007669"/>
    <property type="project" value="InterPro"/>
</dbReference>
<keyword evidence="7" id="KW-1133">Transmembrane helix</keyword>
<dbReference type="Gene3D" id="2.40.30.170">
    <property type="match status" value="1"/>
</dbReference>
<dbReference type="Pfam" id="PF25994">
    <property type="entry name" value="HH_AprE"/>
    <property type="match status" value="1"/>
</dbReference>
<evidence type="ECO:0000256" key="7">
    <source>
        <dbReference type="ARBA" id="ARBA00022989"/>
    </source>
</evidence>
<evidence type="ECO:0000256" key="2">
    <source>
        <dbReference type="ARBA" id="ARBA00009477"/>
    </source>
</evidence>
<comment type="subcellular location">
    <subcellularLocation>
        <location evidence="1 9">Cell inner membrane</location>
        <topology evidence="1 9">Single-pass membrane protein</topology>
    </subcellularLocation>
</comment>
<keyword evidence="5 9" id="KW-0997">Cell inner membrane</keyword>
<dbReference type="InterPro" id="IPR058781">
    <property type="entry name" value="HH_AprE-like"/>
</dbReference>
<evidence type="ECO:0000256" key="8">
    <source>
        <dbReference type="ARBA" id="ARBA00023136"/>
    </source>
</evidence>
<dbReference type="Proteomes" id="UP000577362">
    <property type="component" value="Unassembled WGS sequence"/>
</dbReference>
<evidence type="ECO:0000259" key="10">
    <source>
        <dbReference type="Pfam" id="PF25994"/>
    </source>
</evidence>
<dbReference type="GO" id="GO:0005886">
    <property type="term" value="C:plasma membrane"/>
    <property type="evidence" value="ECO:0007669"/>
    <property type="project" value="UniProtKB-SubCell"/>
</dbReference>
<gene>
    <name evidence="12" type="ORF">GGR16_004231</name>
</gene>
<accession>A0A840C0Z8</accession>
<proteinExistence type="inferred from homology"/>
<keyword evidence="8" id="KW-0472">Membrane</keyword>
<sequence>MSATSSLRGREERSIRRNMALGLAISFLLLGTIGGWASVAQLAGAVIAPGVLVVESNVKRVQHPTGGVIGQLDVREGDVVRAGDVLARLDATVATASLQLVSKQLDQAVGRVARLAAERDGLSEIAFPAELATRAGTDAEAAAVIDGESRLFRARRLAMEGQKAQLRERISQSLREIEGLDAQQAAKSEEIALIEDELAGVLALFERNLVQINRLKLLQREAARLGGERGQIVAAIAQARGRIAETQLQIIQLDQNRRTEVMQELRDYETRIGEYVERRVAAQDQLARVDIRAPQDGIVHQLDVHTVGGVVSAGQVMMLIVPRSDELIIEARVSPVDIDQVTPGQTTVARFSAFNQRTTPELAGTVTGVAPDLLTVAATGETFYKVRIHIAPEELARLRDLKLVPGMPVEVHIRTGSRSALSYVMKPLTDQLARAFREE</sequence>
<dbReference type="PANTHER" id="PTHR30386:SF17">
    <property type="entry name" value="ALKALINE PROTEASE SECRETION PROTEIN APRE"/>
    <property type="match status" value="1"/>
</dbReference>
<dbReference type="PRINTS" id="PR01490">
    <property type="entry name" value="RTXTOXIND"/>
</dbReference>
<dbReference type="EMBL" id="JACIEN010000006">
    <property type="protein sequence ID" value="MBB4019184.1"/>
    <property type="molecule type" value="Genomic_DNA"/>
</dbReference>
<keyword evidence="4 9" id="KW-1003">Cell membrane</keyword>
<keyword evidence="3 9" id="KW-0813">Transport</keyword>
<evidence type="ECO:0000313" key="12">
    <source>
        <dbReference type="EMBL" id="MBB4019184.1"/>
    </source>
</evidence>
<evidence type="ECO:0000313" key="13">
    <source>
        <dbReference type="Proteomes" id="UP000577362"/>
    </source>
</evidence>
<dbReference type="InterPro" id="IPR058982">
    <property type="entry name" value="Beta-barrel_AprE"/>
</dbReference>
<organism evidence="12 13">
    <name type="scientific">Chelatococcus caeni</name>
    <dbReference type="NCBI Taxonomy" id="1348468"/>
    <lineage>
        <taxon>Bacteria</taxon>
        <taxon>Pseudomonadati</taxon>
        <taxon>Pseudomonadota</taxon>
        <taxon>Alphaproteobacteria</taxon>
        <taxon>Hyphomicrobiales</taxon>
        <taxon>Chelatococcaceae</taxon>
        <taxon>Chelatococcus</taxon>
    </lineage>
</organism>
<dbReference type="RefSeq" id="WP_183317923.1">
    <property type="nucleotide sequence ID" value="NZ_JACIEN010000006.1"/>
</dbReference>
<reference evidence="12 13" key="1">
    <citation type="submission" date="2020-08" db="EMBL/GenBank/DDBJ databases">
        <title>Genomic Encyclopedia of Type Strains, Phase IV (KMG-IV): sequencing the most valuable type-strain genomes for metagenomic binning, comparative biology and taxonomic classification.</title>
        <authorList>
            <person name="Goeker M."/>
        </authorList>
    </citation>
    <scope>NUCLEOTIDE SEQUENCE [LARGE SCALE GENOMIC DNA]</scope>
    <source>
        <strain evidence="12 13">DSM 103737</strain>
    </source>
</reference>
<feature type="domain" description="AprE-like long alpha-helical hairpin" evidence="10">
    <location>
        <begin position="94"/>
        <end position="285"/>
    </location>
</feature>
<dbReference type="Gene3D" id="2.40.50.100">
    <property type="match status" value="1"/>
</dbReference>
<dbReference type="InterPro" id="IPR050739">
    <property type="entry name" value="MFP"/>
</dbReference>
<evidence type="ECO:0000256" key="5">
    <source>
        <dbReference type="ARBA" id="ARBA00022519"/>
    </source>
</evidence>
<dbReference type="PANTHER" id="PTHR30386">
    <property type="entry name" value="MEMBRANE FUSION SUBUNIT OF EMRAB-TOLC MULTIDRUG EFFLUX PUMP"/>
    <property type="match status" value="1"/>
</dbReference>
<comment type="similarity">
    <text evidence="2 9">Belongs to the membrane fusion protein (MFP) (TC 8.A.1) family.</text>
</comment>
<keyword evidence="13" id="KW-1185">Reference proteome</keyword>
<evidence type="ECO:0000256" key="9">
    <source>
        <dbReference type="RuleBase" id="RU365093"/>
    </source>
</evidence>
<keyword evidence="6" id="KW-0812">Transmembrane</keyword>
<dbReference type="NCBIfam" id="TIGR01843">
    <property type="entry name" value="type_I_hlyD"/>
    <property type="match status" value="1"/>
</dbReference>
<dbReference type="InterPro" id="IPR010129">
    <property type="entry name" value="T1SS_HlyD"/>
</dbReference>
<name>A0A840C0Z8_9HYPH</name>
<feature type="domain" description="AprE-like beta-barrel" evidence="11">
    <location>
        <begin position="327"/>
        <end position="416"/>
    </location>
</feature>
<evidence type="ECO:0000256" key="3">
    <source>
        <dbReference type="ARBA" id="ARBA00022448"/>
    </source>
</evidence>
<evidence type="ECO:0000256" key="6">
    <source>
        <dbReference type="ARBA" id="ARBA00022692"/>
    </source>
</evidence>
<dbReference type="Pfam" id="PF26002">
    <property type="entry name" value="Beta-barrel_AprE"/>
    <property type="match status" value="1"/>
</dbReference>